<dbReference type="InterPro" id="IPR038765">
    <property type="entry name" value="Papain-like_cys_pep_sf"/>
</dbReference>
<gene>
    <name evidence="2" type="ORF">GCM10023143_32220</name>
</gene>
<proteinExistence type="predicted"/>
<dbReference type="SUPFAM" id="SSF54001">
    <property type="entry name" value="Cysteine proteinases"/>
    <property type="match status" value="1"/>
</dbReference>
<keyword evidence="3" id="KW-1185">Reference proteome</keyword>
<accession>A0ABP8G8B2</accession>
<dbReference type="Gene3D" id="2.60.40.3140">
    <property type="match status" value="1"/>
</dbReference>
<evidence type="ECO:0000313" key="2">
    <source>
        <dbReference type="EMBL" id="GAA4319051.1"/>
    </source>
</evidence>
<dbReference type="Gene3D" id="2.60.120.1130">
    <property type="match status" value="1"/>
</dbReference>
<comment type="caution">
    <text evidence="2">The sequence shown here is derived from an EMBL/GenBank/DDBJ whole genome shotgun (WGS) entry which is preliminary data.</text>
</comment>
<organism evidence="2 3">
    <name type="scientific">Compostibacter hankyongensis</name>
    <dbReference type="NCBI Taxonomy" id="1007089"/>
    <lineage>
        <taxon>Bacteria</taxon>
        <taxon>Pseudomonadati</taxon>
        <taxon>Bacteroidota</taxon>
        <taxon>Chitinophagia</taxon>
        <taxon>Chitinophagales</taxon>
        <taxon>Chitinophagaceae</taxon>
        <taxon>Compostibacter</taxon>
    </lineage>
</organism>
<evidence type="ECO:0000313" key="3">
    <source>
        <dbReference type="Proteomes" id="UP001501207"/>
    </source>
</evidence>
<dbReference type="Proteomes" id="UP001501207">
    <property type="component" value="Unassembled WGS sequence"/>
</dbReference>
<evidence type="ECO:0008006" key="4">
    <source>
        <dbReference type="Google" id="ProtNLM"/>
    </source>
</evidence>
<dbReference type="RefSeq" id="WP_344981278.1">
    <property type="nucleotide sequence ID" value="NZ_BAABFN010000022.1"/>
</dbReference>
<name>A0ABP8G8B2_9BACT</name>
<evidence type="ECO:0000256" key="1">
    <source>
        <dbReference type="SAM" id="SignalP"/>
    </source>
</evidence>
<dbReference type="Gene3D" id="3.10.620.30">
    <property type="match status" value="1"/>
</dbReference>
<keyword evidence="1" id="KW-0732">Signal</keyword>
<feature type="chain" id="PRO_5046456065" description="DUF3857 domain-containing protein" evidence="1">
    <location>
        <begin position="21"/>
        <end position="663"/>
    </location>
</feature>
<sequence length="663" mass="75286">MNKYATLCLLLVLTVISAHAQDGDFPGDDATYAELEMPSYKKDTTANAVVLNEFGRTHIVNDQDNGLIHEYHVRIKIFNEKGVDAATFVIPIRKSEKNGDQEEVHGIYGTTFNLVGGQRKATMLSQKRVYTENKNRYYDQVKFTMPDVHPGSVIDVSYIFTSPYVYNYKPWEFQSDIPKIRSEYWAQIPANFVYNITLQGFYKLTRNESSRVSDCLISYGGGKADCSLLKLGMDSVPAFVEEDYMTARSNFLSAVHFELSEVHSFNGHVDKITKKWSDVDDELKNEDDFGKQLKRSGGLFEGWLDSIKNAKTEDVAKARWIYDFIKHWYKWDGYTGMFTENGLKKAFERHGGDVADINLSLVAALRYAGLQADPVTLSTRENGLPSILFPVITDFNWVVVRLKTGEDTYLLDASDPYLPFGMIPLRCLNDKGRCFPQDGPSEWIDLKPATGFRQMTYVNLEMSPDTGKISGTITLQYDGYKAVDKRRTLASFSSQDEYLEKVSGKLPGFRITGYHAENLKDLHKPLTETFSVEMDSAVSMEGDRLVLHPFVMPEFRQNPFKSPERKYPVDFGATEDIRTFFTFKFPAGYRIVSLPEKTSLMLAGNGASYQLESDGLSNQAIVRSILMQHKPLYSSDEYFSLKELYNRILQAEGSDVILAKNQK</sequence>
<dbReference type="EMBL" id="BAABFN010000022">
    <property type="protein sequence ID" value="GAA4319051.1"/>
    <property type="molecule type" value="Genomic_DNA"/>
</dbReference>
<feature type="signal peptide" evidence="1">
    <location>
        <begin position="1"/>
        <end position="20"/>
    </location>
</feature>
<protein>
    <recommendedName>
        <fullName evidence="4">DUF3857 domain-containing protein</fullName>
    </recommendedName>
</protein>
<reference evidence="3" key="1">
    <citation type="journal article" date="2019" name="Int. J. Syst. Evol. Microbiol.">
        <title>The Global Catalogue of Microorganisms (GCM) 10K type strain sequencing project: providing services to taxonomists for standard genome sequencing and annotation.</title>
        <authorList>
            <consortium name="The Broad Institute Genomics Platform"/>
            <consortium name="The Broad Institute Genome Sequencing Center for Infectious Disease"/>
            <person name="Wu L."/>
            <person name="Ma J."/>
        </authorList>
    </citation>
    <scope>NUCLEOTIDE SEQUENCE [LARGE SCALE GENOMIC DNA]</scope>
    <source>
        <strain evidence="3">JCM 17664</strain>
    </source>
</reference>